<keyword evidence="11" id="KW-1185">Reference proteome</keyword>
<feature type="transmembrane region" description="Helical" evidence="7">
    <location>
        <begin position="266"/>
        <end position="286"/>
    </location>
</feature>
<evidence type="ECO:0000313" key="11">
    <source>
        <dbReference type="Proteomes" id="UP000019024"/>
    </source>
</evidence>
<dbReference type="RefSeq" id="WP_049954501.1">
    <property type="nucleotide sequence ID" value="NZ_CP007056.1"/>
</dbReference>
<keyword evidence="6 7" id="KW-0472">Membrane</keyword>
<feature type="region of interest" description="Disordered" evidence="8">
    <location>
        <begin position="342"/>
        <end position="368"/>
    </location>
</feature>
<dbReference type="OrthoDB" id="312811at2157"/>
<feature type="transmembrane region" description="Helical" evidence="7">
    <location>
        <begin position="171"/>
        <end position="191"/>
    </location>
</feature>
<evidence type="ECO:0000256" key="3">
    <source>
        <dbReference type="ARBA" id="ARBA00022475"/>
    </source>
</evidence>
<evidence type="ECO:0000313" key="10">
    <source>
        <dbReference type="EMBL" id="AHG01639.1"/>
    </source>
</evidence>
<evidence type="ECO:0000256" key="1">
    <source>
        <dbReference type="ARBA" id="ARBA00004651"/>
    </source>
</evidence>
<reference evidence="10 11" key="1">
    <citation type="submission" date="2014-01" db="EMBL/GenBank/DDBJ databases">
        <authorList>
            <consortium name="DOE Joint Genome Institute"/>
            <person name="Anderson I."/>
            <person name="Huntemann M."/>
            <person name="Han J."/>
            <person name="Chen A."/>
            <person name="Kyrpides N."/>
            <person name="Mavromatis K."/>
            <person name="Markowitz V."/>
            <person name="Palaniappan K."/>
            <person name="Ivanova N."/>
            <person name="Schaumberg A."/>
            <person name="Pati A."/>
            <person name="Liolios K."/>
            <person name="Nordberg H.P."/>
            <person name="Cantor M.N."/>
            <person name="Hua S.X."/>
            <person name="Woyke T."/>
        </authorList>
    </citation>
    <scope>NUCLEOTIDE SEQUENCE [LARGE SCALE GENOMIC DNA]</scope>
    <source>
        <strain evidence="10 11">XH-48</strain>
        <plasmid evidence="11">1</plasmid>
    </source>
</reference>
<dbReference type="PANTHER" id="PTHR43386">
    <property type="entry name" value="OLIGOPEPTIDE TRANSPORT SYSTEM PERMEASE PROTEIN APPC"/>
    <property type="match status" value="1"/>
</dbReference>
<evidence type="ECO:0000259" key="9">
    <source>
        <dbReference type="PROSITE" id="PS50928"/>
    </source>
</evidence>
<feature type="region of interest" description="Disordered" evidence="8">
    <location>
        <begin position="1"/>
        <end position="39"/>
    </location>
</feature>
<proteinExistence type="inferred from homology"/>
<dbReference type="GeneID" id="25147030"/>
<feature type="compositionally biased region" description="Acidic residues" evidence="8">
    <location>
        <begin position="349"/>
        <end position="361"/>
    </location>
</feature>
<dbReference type="AlphaFoldDB" id="W0JSQ7"/>
<dbReference type="GO" id="GO:0055085">
    <property type="term" value="P:transmembrane transport"/>
    <property type="evidence" value="ECO:0007669"/>
    <property type="project" value="InterPro"/>
</dbReference>
<keyword evidence="4 7" id="KW-0812">Transmembrane</keyword>
<dbReference type="EMBL" id="CP007056">
    <property type="protein sequence ID" value="AHG01639.1"/>
    <property type="molecule type" value="Genomic_DNA"/>
</dbReference>
<feature type="transmembrane region" description="Helical" evidence="7">
    <location>
        <begin position="197"/>
        <end position="216"/>
    </location>
</feature>
<dbReference type="eggNOG" id="arCOG00748">
    <property type="taxonomic scope" value="Archaea"/>
</dbReference>
<evidence type="ECO:0000256" key="2">
    <source>
        <dbReference type="ARBA" id="ARBA00022448"/>
    </source>
</evidence>
<sequence>MTNEPNSDSTTDRSEPFDWDETERDVRADGGNVSSPFEITSEYEESRRDRYRKLYDAYVHAPFAIIKSDWRARIGFTLILFYLLMGYVGPLLIEPTQATEGPALVQPFESWEYPLGTDNMGRDMLSQTVYSTTTMLKMMGSGALFTVGIGTIVGGLAGYKGGLTDTVLSSITDVFINLPGFPLVMILAALLPIGGNPYMVGLLLSVGAWGGLSRAVRSQVLTIRHESFVEAARGMGISTHRIVFKEIIPHLMPYIVINFTNAARRIIFSAVALYFLAILPFSSSSLNWGIMLNEAYGEGAHYTTGALHWFIIPMLTIVGISIGLILLGQSLDRVFNPRVRARHERTTAEDDNSGPENEDEMNTNVAGV</sequence>
<keyword evidence="2 7" id="KW-0813">Transport</keyword>
<feature type="transmembrane region" description="Helical" evidence="7">
    <location>
        <begin position="74"/>
        <end position="93"/>
    </location>
</feature>
<keyword evidence="10" id="KW-0614">Plasmid</keyword>
<dbReference type="PROSITE" id="PS50928">
    <property type="entry name" value="ABC_TM1"/>
    <property type="match status" value="1"/>
</dbReference>
<dbReference type="Pfam" id="PF00528">
    <property type="entry name" value="BPD_transp_1"/>
    <property type="match status" value="1"/>
</dbReference>
<dbReference type="HOGENOM" id="CLU_028518_8_0_2"/>
<dbReference type="InterPro" id="IPR035906">
    <property type="entry name" value="MetI-like_sf"/>
</dbReference>
<organism evidence="10 11">
    <name type="scientific">Halostagnicola larsenii XH-48</name>
    <dbReference type="NCBI Taxonomy" id="797299"/>
    <lineage>
        <taxon>Archaea</taxon>
        <taxon>Methanobacteriati</taxon>
        <taxon>Methanobacteriota</taxon>
        <taxon>Stenosarchaea group</taxon>
        <taxon>Halobacteria</taxon>
        <taxon>Halobacteriales</taxon>
        <taxon>Natrialbaceae</taxon>
        <taxon>Halostagnicola</taxon>
    </lineage>
</organism>
<dbReference type="PANTHER" id="PTHR43386:SF1">
    <property type="entry name" value="D,D-DIPEPTIDE TRANSPORT SYSTEM PERMEASE PROTEIN DDPC-RELATED"/>
    <property type="match status" value="1"/>
</dbReference>
<comment type="subcellular location">
    <subcellularLocation>
        <location evidence="1 7">Cell membrane</location>
        <topology evidence="1 7">Multi-pass membrane protein</topology>
    </subcellularLocation>
</comment>
<keyword evidence="3" id="KW-1003">Cell membrane</keyword>
<dbReference type="KEGG" id="hlr:HALLA_04360"/>
<name>W0JSQ7_9EURY</name>
<dbReference type="GO" id="GO:0005886">
    <property type="term" value="C:plasma membrane"/>
    <property type="evidence" value="ECO:0007669"/>
    <property type="project" value="UniProtKB-SubCell"/>
</dbReference>
<geneLocation type="plasmid" evidence="10">
    <name>unnamed</name>
</geneLocation>
<accession>W0JSQ7</accession>
<dbReference type="Proteomes" id="UP000019024">
    <property type="component" value="Plasmid unnamed"/>
</dbReference>
<evidence type="ECO:0000256" key="7">
    <source>
        <dbReference type="RuleBase" id="RU363032"/>
    </source>
</evidence>
<keyword evidence="5 7" id="KW-1133">Transmembrane helix</keyword>
<feature type="transmembrane region" description="Helical" evidence="7">
    <location>
        <begin position="138"/>
        <end position="159"/>
    </location>
</feature>
<dbReference type="CDD" id="cd06261">
    <property type="entry name" value="TM_PBP2"/>
    <property type="match status" value="1"/>
</dbReference>
<dbReference type="PATRIC" id="fig|797299.3.peg.3378"/>
<evidence type="ECO:0000256" key="4">
    <source>
        <dbReference type="ARBA" id="ARBA00022692"/>
    </source>
</evidence>
<dbReference type="InterPro" id="IPR000515">
    <property type="entry name" value="MetI-like"/>
</dbReference>
<feature type="transmembrane region" description="Helical" evidence="7">
    <location>
        <begin position="306"/>
        <end position="328"/>
    </location>
</feature>
<dbReference type="SUPFAM" id="SSF161098">
    <property type="entry name" value="MetI-like"/>
    <property type="match status" value="1"/>
</dbReference>
<evidence type="ECO:0000256" key="6">
    <source>
        <dbReference type="ARBA" id="ARBA00023136"/>
    </source>
</evidence>
<feature type="domain" description="ABC transmembrane type-1" evidence="9">
    <location>
        <begin position="132"/>
        <end position="328"/>
    </location>
</feature>
<gene>
    <name evidence="10" type="ORF">HALLA_04360</name>
</gene>
<evidence type="ECO:0000256" key="8">
    <source>
        <dbReference type="SAM" id="MobiDB-lite"/>
    </source>
</evidence>
<evidence type="ECO:0000256" key="5">
    <source>
        <dbReference type="ARBA" id="ARBA00022989"/>
    </source>
</evidence>
<dbReference type="InterPro" id="IPR050366">
    <property type="entry name" value="BP-dependent_transpt_permease"/>
</dbReference>
<protein>
    <submittedName>
        <fullName evidence="10">ABC transporter permease</fullName>
    </submittedName>
</protein>
<comment type="similarity">
    <text evidence="7">Belongs to the binding-protein-dependent transport system permease family.</text>
</comment>
<dbReference type="Gene3D" id="1.10.3720.10">
    <property type="entry name" value="MetI-like"/>
    <property type="match status" value="1"/>
</dbReference>